<feature type="domain" description="PilZ" evidence="4">
    <location>
        <begin position="103"/>
        <end position="209"/>
    </location>
</feature>
<dbReference type="Pfam" id="PF07238">
    <property type="entry name" value="PilZ"/>
    <property type="match status" value="1"/>
</dbReference>
<evidence type="ECO:0000256" key="3">
    <source>
        <dbReference type="ARBA" id="ARBA00023143"/>
    </source>
</evidence>
<evidence type="ECO:0000259" key="4">
    <source>
        <dbReference type="Pfam" id="PF07238"/>
    </source>
</evidence>
<protein>
    <submittedName>
        <fullName evidence="6">Pilus assembly protein PilZ</fullName>
    </submittedName>
</protein>
<accession>A0A410M767</accession>
<keyword evidence="2" id="KW-0547">Nucleotide-binding</keyword>
<keyword evidence="1" id="KW-0973">c-di-GMP</keyword>
<sequence length="221" mass="25410">MVKNIKIGTPLTLEIQKPHEKEMDRYKCKIVDFDEEKLYIDYPLHTRTGKTGFFLDGSQFQASFVGEDSSVYWFKTEVVTRKKLNIPVIVLTFPGMEELTRIQRRKYVRVDASIDVAVQTGEALFSTLTQDVSGGGVMLIQRKTQKLAEGHKLNLTLVLPMNSGDYHYIEATGTVIRVIAAEGNQPDRVSVEFVDIQEKDRQLIIRYCFDQQMQKRMKALR</sequence>
<feature type="domain" description="Type III secretion system flagellar brake protein YcgR PilZN" evidence="5">
    <location>
        <begin position="6"/>
        <end position="94"/>
    </location>
</feature>
<evidence type="ECO:0000256" key="2">
    <source>
        <dbReference type="ARBA" id="ARBA00022741"/>
    </source>
</evidence>
<dbReference type="Gene3D" id="2.30.110.10">
    <property type="entry name" value="Electron Transport, Fmn-binding Protein, Chain A"/>
    <property type="match status" value="1"/>
</dbReference>
<dbReference type="InterPro" id="IPR012349">
    <property type="entry name" value="Split_barrel_FMN-bd"/>
</dbReference>
<dbReference type="SUPFAM" id="SSF141371">
    <property type="entry name" value="PilZ domain-like"/>
    <property type="match status" value="1"/>
</dbReference>
<proteinExistence type="predicted"/>
<gene>
    <name evidence="6" type="ORF">HLI_00380</name>
</gene>
<evidence type="ECO:0000313" key="6">
    <source>
        <dbReference type="EMBL" id="QAS50761.1"/>
    </source>
</evidence>
<dbReference type="AlphaFoldDB" id="A0A410M767"/>
<evidence type="ECO:0000259" key="5">
    <source>
        <dbReference type="Pfam" id="PF12945"/>
    </source>
</evidence>
<dbReference type="KEGG" id="hli:HLI_00380"/>
<name>A0A410M767_9BACI</name>
<dbReference type="GO" id="GO:0035438">
    <property type="term" value="F:cyclic-di-GMP binding"/>
    <property type="evidence" value="ECO:0007669"/>
    <property type="project" value="InterPro"/>
</dbReference>
<dbReference type="InterPro" id="IPR009875">
    <property type="entry name" value="PilZ_domain"/>
</dbReference>
<dbReference type="InterPro" id="IPR009926">
    <property type="entry name" value="T3SS_YcgR_PilZN"/>
</dbReference>
<dbReference type="Pfam" id="PF12945">
    <property type="entry name" value="PilZNR"/>
    <property type="match status" value="1"/>
</dbReference>
<evidence type="ECO:0000313" key="7">
    <source>
        <dbReference type="Proteomes" id="UP000287756"/>
    </source>
</evidence>
<organism evidence="6 7">
    <name type="scientific">Halobacillus litoralis</name>
    <dbReference type="NCBI Taxonomy" id="45668"/>
    <lineage>
        <taxon>Bacteria</taxon>
        <taxon>Bacillati</taxon>
        <taxon>Bacillota</taxon>
        <taxon>Bacilli</taxon>
        <taxon>Bacillales</taxon>
        <taxon>Bacillaceae</taxon>
        <taxon>Halobacillus</taxon>
    </lineage>
</organism>
<dbReference type="EMBL" id="CP026118">
    <property type="protein sequence ID" value="QAS50761.1"/>
    <property type="molecule type" value="Genomic_DNA"/>
</dbReference>
<reference evidence="6 7" key="1">
    <citation type="submission" date="2018-01" db="EMBL/GenBank/DDBJ databases">
        <title>The whole genome sequencing and assembly of Halobacillus litoralis ERB031 strain.</title>
        <authorList>
            <person name="Lee S.-J."/>
            <person name="Park M.-K."/>
            <person name="Kim J.-Y."/>
            <person name="Lee Y.-J."/>
            <person name="Yi H."/>
            <person name="Bahn Y.-S."/>
            <person name="Kim J.F."/>
            <person name="Lee D.-W."/>
        </authorList>
    </citation>
    <scope>NUCLEOTIDE SEQUENCE [LARGE SCALE GENOMIC DNA]</scope>
    <source>
        <strain evidence="6 7">ERB 031</strain>
    </source>
</reference>
<dbReference type="Proteomes" id="UP000287756">
    <property type="component" value="Chromosome"/>
</dbReference>
<keyword evidence="3" id="KW-0975">Bacterial flagellum</keyword>
<evidence type="ECO:0000256" key="1">
    <source>
        <dbReference type="ARBA" id="ARBA00022636"/>
    </source>
</evidence>
<dbReference type="Gene3D" id="2.40.10.220">
    <property type="entry name" value="predicted glycosyltransferase like domains"/>
    <property type="match status" value="1"/>
</dbReference>